<comment type="caution">
    <text evidence="7">The sequence shown here is derived from an EMBL/GenBank/DDBJ whole genome shotgun (WGS) entry which is preliminary data.</text>
</comment>
<keyword evidence="5 7" id="KW-0560">Oxidoreductase</keyword>
<evidence type="ECO:0000256" key="1">
    <source>
        <dbReference type="ARBA" id="ARBA00001974"/>
    </source>
</evidence>
<sequence>MSDVLVVGGGFAGVWSALGAARVLRGRRSVTLVAPGDDLVIRPRLYQANPQDMRVPLDRVLAPVGVRRVPATVTGVDVRRRRVTATGRDGAALDLPFQRLVLAAGSEVVRSEVPGAEHLHDVDTLESATALDRHLHALPAGPGRFTAVVVGAGFTGVEIATELVGRLREIAGPQAERVRVVLVERADVVGPELGPGPRPVIEAALDDLGVELRLGTSLESVAPDAVHLSDGSELPARTAVWTAGVRANPLTTCVPGPRDRLGRLETDEFLQVTGVSGVYAAGDTAAAPVDSEHVALPSCQHALPLGRFAGHNVAADLLGLEKVPFRPDPYVTCLDLGGAGAVFTTGWERTVRSSGEAAKERKRKVNEDWIYPPLDDPAEILRRADHRVSTRRS</sequence>
<comment type="cofactor">
    <cofactor evidence="1">
        <name>FAD</name>
        <dbReference type="ChEBI" id="CHEBI:57692"/>
    </cofactor>
</comment>
<keyword evidence="8" id="KW-1185">Reference proteome</keyword>
<keyword evidence="4" id="KW-0274">FAD</keyword>
<protein>
    <submittedName>
        <fullName evidence="7">NAD(P)/FAD-dependent oxidoreductase</fullName>
        <ecNumber evidence="7">1.6.5.-</ecNumber>
    </submittedName>
</protein>
<feature type="domain" description="FAD/NAD(P)-binding" evidence="6">
    <location>
        <begin position="3"/>
        <end position="295"/>
    </location>
</feature>
<proteinExistence type="inferred from homology"/>
<dbReference type="PRINTS" id="PR00368">
    <property type="entry name" value="FADPNR"/>
</dbReference>
<evidence type="ECO:0000256" key="3">
    <source>
        <dbReference type="ARBA" id="ARBA00022630"/>
    </source>
</evidence>
<dbReference type="Proteomes" id="UP001597018">
    <property type="component" value="Unassembled WGS sequence"/>
</dbReference>
<reference evidence="8" key="1">
    <citation type="journal article" date="2019" name="Int. J. Syst. Evol. Microbiol.">
        <title>The Global Catalogue of Microorganisms (GCM) 10K type strain sequencing project: providing services to taxonomists for standard genome sequencing and annotation.</title>
        <authorList>
            <consortium name="The Broad Institute Genomics Platform"/>
            <consortium name="The Broad Institute Genome Sequencing Center for Infectious Disease"/>
            <person name="Wu L."/>
            <person name="Ma J."/>
        </authorList>
    </citation>
    <scope>NUCLEOTIDE SEQUENCE [LARGE SCALE GENOMIC DNA]</scope>
    <source>
        <strain evidence="8">CCUG 56401</strain>
    </source>
</reference>
<accession>A0ABW3FKC5</accession>
<evidence type="ECO:0000313" key="8">
    <source>
        <dbReference type="Proteomes" id="UP001597018"/>
    </source>
</evidence>
<gene>
    <name evidence="7" type="ORF">ACFQ16_04265</name>
</gene>
<dbReference type="InterPro" id="IPR023753">
    <property type="entry name" value="FAD/NAD-binding_dom"/>
</dbReference>
<dbReference type="EC" id="1.6.5.-" evidence="7"/>
<dbReference type="RefSeq" id="WP_263250771.1">
    <property type="nucleotide sequence ID" value="NZ_BAABLT010000033.1"/>
</dbReference>
<dbReference type="SUPFAM" id="SSF51905">
    <property type="entry name" value="FAD/NAD(P)-binding domain"/>
    <property type="match status" value="1"/>
</dbReference>
<dbReference type="Pfam" id="PF07992">
    <property type="entry name" value="Pyr_redox_2"/>
    <property type="match status" value="1"/>
</dbReference>
<name>A0ABW3FKC5_9PSEU</name>
<evidence type="ECO:0000256" key="4">
    <source>
        <dbReference type="ARBA" id="ARBA00022827"/>
    </source>
</evidence>
<evidence type="ECO:0000259" key="6">
    <source>
        <dbReference type="Pfam" id="PF07992"/>
    </source>
</evidence>
<dbReference type="PRINTS" id="PR00411">
    <property type="entry name" value="PNDRDTASEI"/>
</dbReference>
<evidence type="ECO:0000256" key="5">
    <source>
        <dbReference type="ARBA" id="ARBA00023002"/>
    </source>
</evidence>
<comment type="similarity">
    <text evidence="2">Belongs to the NADH dehydrogenase family.</text>
</comment>
<dbReference type="PANTHER" id="PTHR42913:SF3">
    <property type="entry name" value="64 KDA MITOCHONDRIAL NADH DEHYDROGENASE (EUROFUNG)"/>
    <property type="match status" value="1"/>
</dbReference>
<organism evidence="7 8">
    <name type="scientific">Saccharopolyspora rosea</name>
    <dbReference type="NCBI Taxonomy" id="524884"/>
    <lineage>
        <taxon>Bacteria</taxon>
        <taxon>Bacillati</taxon>
        <taxon>Actinomycetota</taxon>
        <taxon>Actinomycetes</taxon>
        <taxon>Pseudonocardiales</taxon>
        <taxon>Pseudonocardiaceae</taxon>
        <taxon>Saccharopolyspora</taxon>
    </lineage>
</organism>
<dbReference type="InterPro" id="IPR036188">
    <property type="entry name" value="FAD/NAD-bd_sf"/>
</dbReference>
<dbReference type="EMBL" id="JBHTIW010000002">
    <property type="protein sequence ID" value="MFD0918951.1"/>
    <property type="molecule type" value="Genomic_DNA"/>
</dbReference>
<dbReference type="Gene3D" id="3.50.50.100">
    <property type="match status" value="1"/>
</dbReference>
<evidence type="ECO:0000256" key="2">
    <source>
        <dbReference type="ARBA" id="ARBA00005272"/>
    </source>
</evidence>
<evidence type="ECO:0000313" key="7">
    <source>
        <dbReference type="EMBL" id="MFD0918951.1"/>
    </source>
</evidence>
<keyword evidence="3" id="KW-0285">Flavoprotein</keyword>
<dbReference type="GO" id="GO:0016491">
    <property type="term" value="F:oxidoreductase activity"/>
    <property type="evidence" value="ECO:0007669"/>
    <property type="project" value="UniProtKB-KW"/>
</dbReference>
<dbReference type="PANTHER" id="PTHR42913">
    <property type="entry name" value="APOPTOSIS-INDUCING FACTOR 1"/>
    <property type="match status" value="1"/>
</dbReference>
<dbReference type="InterPro" id="IPR051169">
    <property type="entry name" value="NADH-Q_oxidoreductase"/>
</dbReference>